<feature type="signal peptide" evidence="1">
    <location>
        <begin position="1"/>
        <end position="29"/>
    </location>
</feature>
<name>A0A329LL92_9BACL</name>
<evidence type="ECO:0000313" key="3">
    <source>
        <dbReference type="Proteomes" id="UP000250369"/>
    </source>
</evidence>
<feature type="chain" id="PRO_5016390441" description="Copper amine oxidase-like N-terminal domain-containing protein" evidence="1">
    <location>
        <begin position="30"/>
        <end position="251"/>
    </location>
</feature>
<organism evidence="2 3">
    <name type="scientific">Paenibacillus contaminans</name>
    <dbReference type="NCBI Taxonomy" id="450362"/>
    <lineage>
        <taxon>Bacteria</taxon>
        <taxon>Bacillati</taxon>
        <taxon>Bacillota</taxon>
        <taxon>Bacilli</taxon>
        <taxon>Bacillales</taxon>
        <taxon>Paenibacillaceae</taxon>
        <taxon>Paenibacillus</taxon>
    </lineage>
</organism>
<accession>A0A329LL92</accession>
<evidence type="ECO:0000256" key="1">
    <source>
        <dbReference type="SAM" id="SignalP"/>
    </source>
</evidence>
<evidence type="ECO:0000313" key="2">
    <source>
        <dbReference type="EMBL" id="RAV08734.1"/>
    </source>
</evidence>
<proteinExistence type="predicted"/>
<comment type="caution">
    <text evidence="2">The sequence shown here is derived from an EMBL/GenBank/DDBJ whole genome shotgun (WGS) entry which is preliminary data.</text>
</comment>
<dbReference type="OrthoDB" id="337615at2"/>
<dbReference type="RefSeq" id="WP_113036770.1">
    <property type="nucleotide sequence ID" value="NZ_QMFB01000056.1"/>
</dbReference>
<sequence>MKRFVRKKTVKVALLIIAFLATSLGSAFAATNLEPVNAFFNHGISFVLNGDRWQPKNETGEPLKPIHYNGNNYLPVRAIAEALKIPIDYDGDTDTIYIGGIPGKKTPIFAMPLEIDNIYVTRSKDPEETLIKEKQFQEAFKIDQYGDIYFTLDRKYKRLVLDAAVVSPGEHDVVFSLYNAGGAAGNISETVLEKHTISPKDGVRQMVFNVEGLEKIKLHVQSPELNPYIYARIVDTSFFDNGETSAKDSSK</sequence>
<dbReference type="AlphaFoldDB" id="A0A329LL92"/>
<dbReference type="EMBL" id="QMFB01000056">
    <property type="protein sequence ID" value="RAV08734.1"/>
    <property type="molecule type" value="Genomic_DNA"/>
</dbReference>
<keyword evidence="3" id="KW-1185">Reference proteome</keyword>
<evidence type="ECO:0008006" key="4">
    <source>
        <dbReference type="Google" id="ProtNLM"/>
    </source>
</evidence>
<reference evidence="2 3" key="1">
    <citation type="journal article" date="2009" name="Int. J. Syst. Evol. Microbiol.">
        <title>Paenibacillus contaminans sp. nov., isolated from a contaminated laboratory plate.</title>
        <authorList>
            <person name="Chou J.H."/>
            <person name="Lee J.H."/>
            <person name="Lin M.C."/>
            <person name="Chang P.S."/>
            <person name="Arun A.B."/>
            <person name="Young C.C."/>
            <person name="Chen W.M."/>
        </authorList>
    </citation>
    <scope>NUCLEOTIDE SEQUENCE [LARGE SCALE GENOMIC DNA]</scope>
    <source>
        <strain evidence="2 3">CKOBP-6</strain>
    </source>
</reference>
<dbReference type="Proteomes" id="UP000250369">
    <property type="component" value="Unassembled WGS sequence"/>
</dbReference>
<gene>
    <name evidence="2" type="ORF">DQG23_40685</name>
</gene>
<protein>
    <recommendedName>
        <fullName evidence="4">Copper amine oxidase-like N-terminal domain-containing protein</fullName>
    </recommendedName>
</protein>
<keyword evidence="1" id="KW-0732">Signal</keyword>